<dbReference type="InterPro" id="IPR011576">
    <property type="entry name" value="Pyridox_Oxase_N"/>
</dbReference>
<reference evidence="2 3" key="1">
    <citation type="submission" date="2019-10" db="EMBL/GenBank/DDBJ databases">
        <title>Glycomyces albidus sp. nov., a novel actinomycete isolated from rhizosphere soil of wheat (Triticum aestivum L.).</title>
        <authorList>
            <person name="Qian L."/>
        </authorList>
    </citation>
    <scope>NUCLEOTIDE SEQUENCE [LARGE SCALE GENOMIC DNA]</scope>
    <source>
        <strain evidence="2 3">NEAU-7082</strain>
    </source>
</reference>
<evidence type="ECO:0000259" key="1">
    <source>
        <dbReference type="Pfam" id="PF01243"/>
    </source>
</evidence>
<dbReference type="PANTHER" id="PTHR42815:SF2">
    <property type="entry name" value="FAD-BINDING, PUTATIVE (AFU_ORTHOLOGUE AFUA_6G07600)-RELATED"/>
    <property type="match status" value="1"/>
</dbReference>
<dbReference type="AlphaFoldDB" id="A0A6L5GEE5"/>
<comment type="caution">
    <text evidence="2">The sequence shown here is derived from an EMBL/GenBank/DDBJ whole genome shotgun (WGS) entry which is preliminary data.</text>
</comment>
<dbReference type="RefSeq" id="WP_153027130.1">
    <property type="nucleotide sequence ID" value="NZ_WIAO01000033.1"/>
</dbReference>
<sequence length="295" mass="31628">MFHPGETSVQRRAGIHAAAHGSAAVGDEIPAVAEEFLSAQRMVVVAAERDGAMWTSALAGPPGFLQAVGASTVRIGAELPEGDPLAGAFDAAAEIGMIALEPATRRRMRINGRARAEAGGLRVDAAQVYANCPKYIQTRHAEPAPPTPLHRTEGTSLTPSQVDWVSGADTFFIGTVAPGLGADASHRGGSPGFVEADAHRITWPDYTGNSMYMTFGNLELDPRAGLLFIDWDTGHTLHVSGTAAVDWDPDRAAAHPGAHRLIDFDVERVVQLDHRLPLRWRLERRSRFNPPAKGR</sequence>
<dbReference type="InterPro" id="IPR012349">
    <property type="entry name" value="Split_barrel_FMN-bd"/>
</dbReference>
<evidence type="ECO:0000313" key="3">
    <source>
        <dbReference type="Proteomes" id="UP000477750"/>
    </source>
</evidence>
<dbReference type="Pfam" id="PF01243">
    <property type="entry name" value="PNPOx_N"/>
    <property type="match status" value="1"/>
</dbReference>
<dbReference type="Gene3D" id="2.30.110.10">
    <property type="entry name" value="Electron Transport, Fmn-binding Protein, Chain A"/>
    <property type="match status" value="1"/>
</dbReference>
<proteinExistence type="predicted"/>
<protein>
    <submittedName>
        <fullName evidence="2">Oxidoreductase</fullName>
    </submittedName>
</protein>
<feature type="domain" description="Pyridoxamine 5'-phosphate oxidase N-terminal" evidence="1">
    <location>
        <begin position="158"/>
        <end position="253"/>
    </location>
</feature>
<gene>
    <name evidence="2" type="ORF">GFD30_20980</name>
</gene>
<dbReference type="PANTHER" id="PTHR42815">
    <property type="entry name" value="FAD-BINDING, PUTATIVE (AFU_ORTHOLOGUE AFUA_6G07600)-RELATED"/>
    <property type="match status" value="1"/>
</dbReference>
<dbReference type="EMBL" id="WIAO01000033">
    <property type="protein sequence ID" value="MQM28018.1"/>
    <property type="molecule type" value="Genomic_DNA"/>
</dbReference>
<accession>A0A6L5GEE5</accession>
<dbReference type="SUPFAM" id="SSF50475">
    <property type="entry name" value="FMN-binding split barrel"/>
    <property type="match status" value="1"/>
</dbReference>
<keyword evidence="3" id="KW-1185">Reference proteome</keyword>
<dbReference type="Proteomes" id="UP000477750">
    <property type="component" value="Unassembled WGS sequence"/>
</dbReference>
<organism evidence="2 3">
    <name type="scientific">Glycomyces albidus</name>
    <dbReference type="NCBI Taxonomy" id="2656774"/>
    <lineage>
        <taxon>Bacteria</taxon>
        <taxon>Bacillati</taxon>
        <taxon>Actinomycetota</taxon>
        <taxon>Actinomycetes</taxon>
        <taxon>Glycomycetales</taxon>
        <taxon>Glycomycetaceae</taxon>
        <taxon>Glycomyces</taxon>
    </lineage>
</organism>
<evidence type="ECO:0000313" key="2">
    <source>
        <dbReference type="EMBL" id="MQM28018.1"/>
    </source>
</evidence>
<name>A0A6L5GEE5_9ACTN</name>